<dbReference type="AlphaFoldDB" id="A0A1L8EII3"/>
<dbReference type="GO" id="GO:0043161">
    <property type="term" value="P:proteasome-mediated ubiquitin-dependent protein catabolic process"/>
    <property type="evidence" value="ECO:0007669"/>
    <property type="project" value="TreeGrafter"/>
</dbReference>
<dbReference type="GO" id="GO:0008270">
    <property type="term" value="F:zinc ion binding"/>
    <property type="evidence" value="ECO:0007669"/>
    <property type="project" value="UniProtKB-KW"/>
</dbReference>
<evidence type="ECO:0000256" key="2">
    <source>
        <dbReference type="ARBA" id="ARBA00022771"/>
    </source>
</evidence>
<keyword evidence="5" id="KW-0732">Signal</keyword>
<evidence type="ECO:0000256" key="5">
    <source>
        <dbReference type="SAM" id="SignalP"/>
    </source>
</evidence>
<dbReference type="EMBL" id="GFDG01000267">
    <property type="protein sequence ID" value="JAV18532.1"/>
    <property type="molecule type" value="Transcribed_RNA"/>
</dbReference>
<reference evidence="7" key="1">
    <citation type="submission" date="2017-01" db="EMBL/GenBank/DDBJ databases">
        <title>An insight into the sialome and mialome of the horn fly, Haematobia irritans.</title>
        <authorList>
            <person name="Breijo M."/>
            <person name="Boiani M."/>
            <person name="Ures X."/>
            <person name="Rocha S."/>
            <person name="Sequeira M."/>
            <person name="Ribeiro J.M."/>
        </authorList>
    </citation>
    <scope>NUCLEOTIDE SEQUENCE</scope>
</reference>
<evidence type="ECO:0000259" key="6">
    <source>
        <dbReference type="PROSITE" id="PS50089"/>
    </source>
</evidence>
<protein>
    <submittedName>
        <fullName evidence="7">Putative ring finger</fullName>
    </submittedName>
</protein>
<dbReference type="InterPro" id="IPR013083">
    <property type="entry name" value="Znf_RING/FYVE/PHD"/>
</dbReference>
<dbReference type="InterPro" id="IPR050731">
    <property type="entry name" value="HRD1_E3_ubiq-ligases"/>
</dbReference>
<accession>A0A1L8EII3</accession>
<organism evidence="7">
    <name type="scientific">Haematobia irritans</name>
    <name type="common">Horn fly</name>
    <name type="synonym">Conops irritans</name>
    <dbReference type="NCBI Taxonomy" id="7368"/>
    <lineage>
        <taxon>Eukaryota</taxon>
        <taxon>Metazoa</taxon>
        <taxon>Ecdysozoa</taxon>
        <taxon>Arthropoda</taxon>
        <taxon>Hexapoda</taxon>
        <taxon>Insecta</taxon>
        <taxon>Pterygota</taxon>
        <taxon>Neoptera</taxon>
        <taxon>Endopterygota</taxon>
        <taxon>Diptera</taxon>
        <taxon>Brachycera</taxon>
        <taxon>Muscomorpha</taxon>
        <taxon>Muscoidea</taxon>
        <taxon>Muscidae</taxon>
        <taxon>Haematobia</taxon>
    </lineage>
</organism>
<dbReference type="Gene3D" id="3.30.40.10">
    <property type="entry name" value="Zinc/RING finger domain, C3HC4 (zinc finger)"/>
    <property type="match status" value="1"/>
</dbReference>
<dbReference type="SUPFAM" id="SSF57850">
    <property type="entry name" value="RING/U-box"/>
    <property type="match status" value="1"/>
</dbReference>
<feature type="chain" id="PRO_5012385946" evidence="5">
    <location>
        <begin position="25"/>
        <end position="92"/>
    </location>
</feature>
<keyword evidence="3" id="KW-0862">Zinc</keyword>
<feature type="signal peptide" evidence="5">
    <location>
        <begin position="1"/>
        <end position="24"/>
    </location>
</feature>
<feature type="domain" description="RING-type" evidence="6">
    <location>
        <begin position="48"/>
        <end position="89"/>
    </location>
</feature>
<dbReference type="InterPro" id="IPR001841">
    <property type="entry name" value="Znf_RING"/>
</dbReference>
<evidence type="ECO:0000256" key="3">
    <source>
        <dbReference type="ARBA" id="ARBA00022833"/>
    </source>
</evidence>
<dbReference type="PROSITE" id="PS50089">
    <property type="entry name" value="ZF_RING_2"/>
    <property type="match status" value="1"/>
</dbReference>
<proteinExistence type="predicted"/>
<keyword evidence="1" id="KW-0479">Metal-binding</keyword>
<name>A0A1L8EII3_HAEIR</name>
<dbReference type="SMART" id="SM00184">
    <property type="entry name" value="RING"/>
    <property type="match status" value="1"/>
</dbReference>
<evidence type="ECO:0000313" key="7">
    <source>
        <dbReference type="EMBL" id="JAV18532.1"/>
    </source>
</evidence>
<dbReference type="Pfam" id="PF13639">
    <property type="entry name" value="zf-RING_2"/>
    <property type="match status" value="1"/>
</dbReference>
<evidence type="ECO:0000256" key="1">
    <source>
        <dbReference type="ARBA" id="ARBA00022723"/>
    </source>
</evidence>
<dbReference type="GO" id="GO:0012505">
    <property type="term" value="C:endomembrane system"/>
    <property type="evidence" value="ECO:0007669"/>
    <property type="project" value="TreeGrafter"/>
</dbReference>
<evidence type="ECO:0000256" key="4">
    <source>
        <dbReference type="PROSITE-ProRule" id="PRU00175"/>
    </source>
</evidence>
<keyword evidence="2 4" id="KW-0863">Zinc-finger</keyword>
<sequence>MAAWHWLLGIGITVIVTVLNQVSSRRLTEEGHSRRRPKNYSVEPDDTCAICLEKMNPRDEAYLPCLHSFHDRCLSKLIAANINQCPKCRGRI</sequence>
<dbReference type="CDD" id="cd16448">
    <property type="entry name" value="RING-H2"/>
    <property type="match status" value="1"/>
</dbReference>
<dbReference type="PANTHER" id="PTHR22763">
    <property type="entry name" value="RING ZINC FINGER PROTEIN"/>
    <property type="match status" value="1"/>
</dbReference>
<dbReference type="GO" id="GO:0061630">
    <property type="term" value="F:ubiquitin protein ligase activity"/>
    <property type="evidence" value="ECO:0007669"/>
    <property type="project" value="TreeGrafter"/>
</dbReference>